<gene>
    <name evidence="2" type="ORF">JT25_010505</name>
</gene>
<feature type="transmembrane region" description="Helical" evidence="1">
    <location>
        <begin position="124"/>
        <end position="147"/>
    </location>
</feature>
<dbReference type="EMBL" id="CP014476">
    <property type="protein sequence ID" value="AMK76912.1"/>
    <property type="molecule type" value="Genomic_DNA"/>
</dbReference>
<protein>
    <submittedName>
        <fullName evidence="2">Uncharacterized protein</fullName>
    </submittedName>
</protein>
<dbReference type="OrthoDB" id="9180763at2"/>
<feature type="transmembrane region" description="Helical" evidence="1">
    <location>
        <begin position="61"/>
        <end position="80"/>
    </location>
</feature>
<keyword evidence="3" id="KW-1185">Reference proteome</keyword>
<evidence type="ECO:0000313" key="2">
    <source>
        <dbReference type="EMBL" id="AMK76912.1"/>
    </source>
</evidence>
<dbReference type="AlphaFoldDB" id="A0A126T4C4"/>
<keyword evidence="1" id="KW-0472">Membrane</keyword>
<reference evidence="2 3" key="1">
    <citation type="journal article" date="2015" name="Environ. Microbiol.">
        <title>Methane oxidation coupled to nitrate reduction under hypoxia by the Gammaproteobacterium Methylomonas denitrificans, sp. nov. type strain FJG1.</title>
        <authorList>
            <person name="Kits K.D."/>
            <person name="Klotz M.G."/>
            <person name="Stein L.Y."/>
        </authorList>
    </citation>
    <scope>NUCLEOTIDE SEQUENCE [LARGE SCALE GENOMIC DNA]</scope>
    <source>
        <strain evidence="2 3">FJG1</strain>
    </source>
</reference>
<name>A0A126T4C4_9GAMM</name>
<feature type="transmembrane region" description="Helical" evidence="1">
    <location>
        <begin position="194"/>
        <end position="215"/>
    </location>
</feature>
<dbReference type="KEGG" id="mdn:JT25_010505"/>
<proteinExistence type="predicted"/>
<keyword evidence="1" id="KW-1133">Transmembrane helix</keyword>
<sequence>MLKIILTCFVVLISVYWVGEKARRNPKIDAFLSSIEGHYSTINEWLEDSTTMAGLKFLRRLYGWLSIILCILLFATSHFSPPNWSSTLSLFSVFAFMFMGWFSIKWVTEHKNTIAELSRDDVLIIFSPVFLGVFDVLFKTPFVNIFVLPLQHMADSLHITIPQISNPVALGSIISLILFAFFAFYYLLTWAITVPVFLISVFSVILPIQIARLLAAIDRENTFFWFTVFVMVVISIWLTQL</sequence>
<evidence type="ECO:0000313" key="3">
    <source>
        <dbReference type="Proteomes" id="UP000030512"/>
    </source>
</evidence>
<feature type="transmembrane region" description="Helical" evidence="1">
    <location>
        <begin position="222"/>
        <end position="239"/>
    </location>
</feature>
<organism evidence="2 3">
    <name type="scientific">Methylomonas denitrificans</name>
    <dbReference type="NCBI Taxonomy" id="1538553"/>
    <lineage>
        <taxon>Bacteria</taxon>
        <taxon>Pseudomonadati</taxon>
        <taxon>Pseudomonadota</taxon>
        <taxon>Gammaproteobacteria</taxon>
        <taxon>Methylococcales</taxon>
        <taxon>Methylococcaceae</taxon>
        <taxon>Methylomonas</taxon>
    </lineage>
</organism>
<dbReference type="RefSeq" id="WP_036278599.1">
    <property type="nucleotide sequence ID" value="NZ_CP014476.1"/>
</dbReference>
<feature type="transmembrane region" description="Helical" evidence="1">
    <location>
        <begin position="168"/>
        <end position="188"/>
    </location>
</feature>
<evidence type="ECO:0000256" key="1">
    <source>
        <dbReference type="SAM" id="Phobius"/>
    </source>
</evidence>
<dbReference type="Proteomes" id="UP000030512">
    <property type="component" value="Chromosome"/>
</dbReference>
<accession>A0A126T4C4</accession>
<keyword evidence="1" id="KW-0812">Transmembrane</keyword>
<feature type="transmembrane region" description="Helical" evidence="1">
    <location>
        <begin position="87"/>
        <end position="104"/>
    </location>
</feature>